<dbReference type="RefSeq" id="WP_098038635.1">
    <property type="nucleotide sequence ID" value="NZ_CWGJ01000019.1"/>
</dbReference>
<gene>
    <name evidence="1" type="ORF">ELAC_1436</name>
</gene>
<accession>A0A0H5DQG7</accession>
<dbReference type="OrthoDB" id="22527at2"/>
<keyword evidence="2" id="KW-1185">Reference proteome</keyword>
<proteinExistence type="predicted"/>
<sequence>MSFSDAHIIEQRYQQNSHYYYPEMKQKIDEVMANPDQPIEIPDNFISKSLDDSNFLFKIIQQIQILFKKFVNNVKCFFSTSYREGYQQAVQKIQKAYSEKLGAISTLSNTIMAKQANILALKNKRAALAPRVSILRQELERDQTSLQEKIDAKNLVVQQAKILKEKKEHQPTKGEQIKNFFTNLFQINQQEKVEPEAIEIQAQDAEFPLDSIDEEVISLYENEEFSASPLIASIKNGKEGIGIKNAELLKAEGKLAEINALLQKELKSLVDAVQAIEEKKLENFFSDEDMEIPSIEEEIVDSTPQPAKELTPQEIKLAAITQDIVGKAACKDLGTLFSLLLKRLPEDALEGWTCDDQGHFTLKLKETYPLWMPENNPKGGAVLLMGYETDGKISGKLEENSILFTKGFNTFVKVPVLGYIAPTFDGILYGSRTDIRMGGTYLGQTQWNTKTFSVIKKDWEQNGQFIDSSYPGGYEKFLEQKIKES</sequence>
<organism evidence="1 2">
    <name type="scientific">Estrella lausannensis</name>
    <dbReference type="NCBI Taxonomy" id="483423"/>
    <lineage>
        <taxon>Bacteria</taxon>
        <taxon>Pseudomonadati</taxon>
        <taxon>Chlamydiota</taxon>
        <taxon>Chlamydiia</taxon>
        <taxon>Parachlamydiales</taxon>
        <taxon>Candidatus Criblamydiaceae</taxon>
        <taxon>Estrella</taxon>
    </lineage>
</organism>
<name>A0A0H5DQG7_9BACT</name>
<dbReference type="AlphaFoldDB" id="A0A0H5DQG7"/>
<dbReference type="Proteomes" id="UP000220251">
    <property type="component" value="Unassembled WGS sequence"/>
</dbReference>
<evidence type="ECO:0000313" key="2">
    <source>
        <dbReference type="Proteomes" id="UP000220251"/>
    </source>
</evidence>
<protein>
    <submittedName>
        <fullName evidence="1">Uncharacterized protein</fullName>
    </submittedName>
</protein>
<dbReference type="EMBL" id="CWGJ01000019">
    <property type="protein sequence ID" value="CRX38772.1"/>
    <property type="molecule type" value="Genomic_DNA"/>
</dbReference>
<evidence type="ECO:0000313" key="1">
    <source>
        <dbReference type="EMBL" id="CRX38772.1"/>
    </source>
</evidence>
<reference evidence="2" key="1">
    <citation type="submission" date="2015-06" db="EMBL/GenBank/DDBJ databases">
        <authorList>
            <person name="Bertelli C."/>
        </authorList>
    </citation>
    <scope>NUCLEOTIDE SEQUENCE [LARGE SCALE GENOMIC DNA]</scope>
    <source>
        <strain evidence="2">CRIB-30</strain>
    </source>
</reference>